<proteinExistence type="predicted"/>
<organism evidence="1 2">
    <name type="scientific">Phyllosticta citrichinensis</name>
    <dbReference type="NCBI Taxonomy" id="1130410"/>
    <lineage>
        <taxon>Eukaryota</taxon>
        <taxon>Fungi</taxon>
        <taxon>Dikarya</taxon>
        <taxon>Ascomycota</taxon>
        <taxon>Pezizomycotina</taxon>
        <taxon>Dothideomycetes</taxon>
        <taxon>Dothideomycetes incertae sedis</taxon>
        <taxon>Botryosphaeriales</taxon>
        <taxon>Phyllostictaceae</taxon>
        <taxon>Phyllosticta</taxon>
    </lineage>
</organism>
<name>A0ABR1Y7U1_9PEZI</name>
<reference evidence="1 2" key="1">
    <citation type="journal article" date="2022" name="G3 (Bethesda)">
        <title>Enemy or ally: a genomic approach to elucidate the lifestyle of Phyllosticta citrichinaensis.</title>
        <authorList>
            <person name="Buijs V.A."/>
            <person name="Groenewald J.Z."/>
            <person name="Haridas S."/>
            <person name="LaButti K.M."/>
            <person name="Lipzen A."/>
            <person name="Martin F.M."/>
            <person name="Barry K."/>
            <person name="Grigoriev I.V."/>
            <person name="Crous P.W."/>
            <person name="Seidl M.F."/>
        </authorList>
    </citation>
    <scope>NUCLEOTIDE SEQUENCE [LARGE SCALE GENOMIC DNA]</scope>
    <source>
        <strain evidence="1 2">CBS 129764</strain>
    </source>
</reference>
<dbReference type="Proteomes" id="UP001456524">
    <property type="component" value="Unassembled WGS sequence"/>
</dbReference>
<comment type="caution">
    <text evidence="1">The sequence shown here is derived from an EMBL/GenBank/DDBJ whole genome shotgun (WGS) entry which is preliminary data.</text>
</comment>
<gene>
    <name evidence="1" type="ORF">IWX90DRAFT_34367</name>
</gene>
<evidence type="ECO:0000313" key="2">
    <source>
        <dbReference type="Proteomes" id="UP001456524"/>
    </source>
</evidence>
<dbReference type="EMBL" id="JBBWUH010000001">
    <property type="protein sequence ID" value="KAK8177866.1"/>
    <property type="molecule type" value="Genomic_DNA"/>
</dbReference>
<protein>
    <recommendedName>
        <fullName evidence="3">Secreted protein</fullName>
    </recommendedName>
</protein>
<keyword evidence="2" id="KW-1185">Reference proteome</keyword>
<evidence type="ECO:0000313" key="1">
    <source>
        <dbReference type="EMBL" id="KAK8177866.1"/>
    </source>
</evidence>
<evidence type="ECO:0008006" key="3">
    <source>
        <dbReference type="Google" id="ProtNLM"/>
    </source>
</evidence>
<accession>A0ABR1Y7U1</accession>
<sequence length="187" mass="21131">MEMRKANRAMFIHQPHTRPPSVLSHGWPLLLPAHLFRTLLLVVLVPSSVRASVASVLGLPVWRARSVPVSFCRCLCTFRHPPNHFLAGNDVRLEASQTTVVQTTQETLKGPPRVPTFWRWQGSAVQRSAAQRDARPGAYPDQRSYLRTGIWRSDSRDARLRVYAPYHSRQHSPAVHHSTAAPFGCKM</sequence>